<accession>A0A409X575</accession>
<protein>
    <submittedName>
        <fullName evidence="1">Uncharacterized protein</fullName>
    </submittedName>
</protein>
<comment type="caution">
    <text evidence="1">The sequence shown here is derived from an EMBL/GenBank/DDBJ whole genome shotgun (WGS) entry which is preliminary data.</text>
</comment>
<dbReference type="EMBL" id="NHTK01004598">
    <property type="protein sequence ID" value="PPQ85925.1"/>
    <property type="molecule type" value="Genomic_DNA"/>
</dbReference>
<sequence length="458" mass="53098">MALLFHTSNWSPFATSGDRLPFDIVSPVPHLQLCNDPPSPNEEQLVHQALVNAENQRRRILAEMKHRAIWELIDNKTLPQPPELKALDEFIHSLRGVLSPMRKLPFELLQLVFMLAFDAEAFDAQKHWPYTLSRVCRRWRQICIATPTLWKYLPRFTLDSRISGFKARRRRKFFAELIERSRGSLIHIYVEGSYSSATSDPILEMLVREAHRWEFATLELRWPTFQALFSPIKGRLQQLRRLSFHLYDDYRSPRTVPILLDMFSGTPRMEHADIKLKLEHERLVVPPNPSAPRAIRTFIHKPHLHSLSLNLPLSTGIQSRIVLPGLKRFQLYVQEDDNPIALDAFVFPALEELIVGLKQMPLRTDIYPFVVDFVRRSSASSVGIFPVKRLHLQMTSPPAYFVISMIDLLPALKSLEFRLGDDSGRVLRQLACTERDFVLAPQLEVMSPIYRTNFITRV</sequence>
<dbReference type="Gene3D" id="1.20.1280.50">
    <property type="match status" value="1"/>
</dbReference>
<keyword evidence="2" id="KW-1185">Reference proteome</keyword>
<evidence type="ECO:0000313" key="1">
    <source>
        <dbReference type="EMBL" id="PPQ85925.1"/>
    </source>
</evidence>
<dbReference type="InterPro" id="IPR036047">
    <property type="entry name" value="F-box-like_dom_sf"/>
</dbReference>
<dbReference type="SUPFAM" id="SSF81383">
    <property type="entry name" value="F-box domain"/>
    <property type="match status" value="1"/>
</dbReference>
<feature type="non-terminal residue" evidence="1">
    <location>
        <position position="458"/>
    </location>
</feature>
<name>A0A409X575_9AGAR</name>
<dbReference type="AlphaFoldDB" id="A0A409X575"/>
<dbReference type="Proteomes" id="UP000284842">
    <property type="component" value="Unassembled WGS sequence"/>
</dbReference>
<gene>
    <name evidence="1" type="ORF">CVT24_009833</name>
</gene>
<dbReference type="OrthoDB" id="3365698at2759"/>
<reference evidence="1 2" key="1">
    <citation type="journal article" date="2018" name="Evol. Lett.">
        <title>Horizontal gene cluster transfer increased hallucinogenic mushroom diversity.</title>
        <authorList>
            <person name="Reynolds H.T."/>
            <person name="Vijayakumar V."/>
            <person name="Gluck-Thaler E."/>
            <person name="Korotkin H.B."/>
            <person name="Matheny P.B."/>
            <person name="Slot J.C."/>
        </authorList>
    </citation>
    <scope>NUCLEOTIDE SEQUENCE [LARGE SCALE GENOMIC DNA]</scope>
    <source>
        <strain evidence="1 2">2629</strain>
    </source>
</reference>
<dbReference type="InParanoid" id="A0A409X575"/>
<evidence type="ECO:0000313" key="2">
    <source>
        <dbReference type="Proteomes" id="UP000284842"/>
    </source>
</evidence>
<organism evidence="1 2">
    <name type="scientific">Panaeolus cyanescens</name>
    <dbReference type="NCBI Taxonomy" id="181874"/>
    <lineage>
        <taxon>Eukaryota</taxon>
        <taxon>Fungi</taxon>
        <taxon>Dikarya</taxon>
        <taxon>Basidiomycota</taxon>
        <taxon>Agaricomycotina</taxon>
        <taxon>Agaricomycetes</taxon>
        <taxon>Agaricomycetidae</taxon>
        <taxon>Agaricales</taxon>
        <taxon>Agaricineae</taxon>
        <taxon>Galeropsidaceae</taxon>
        <taxon>Panaeolus</taxon>
    </lineage>
</organism>
<proteinExistence type="predicted"/>